<organism evidence="2">
    <name type="scientific">uncultured prokaryote</name>
    <dbReference type="NCBI Taxonomy" id="198431"/>
    <lineage>
        <taxon>unclassified sequences</taxon>
        <taxon>environmental samples</taxon>
    </lineage>
</organism>
<protein>
    <submittedName>
        <fullName evidence="2">Uncharacterized protein</fullName>
    </submittedName>
</protein>
<evidence type="ECO:0000313" key="2">
    <source>
        <dbReference type="EMBL" id="CRY97643.1"/>
    </source>
</evidence>
<reference evidence="2" key="2">
    <citation type="submission" date="2015-07" db="EMBL/GenBank/DDBJ databases">
        <title>Plasmids, circular viruses and viroids from rat gut.</title>
        <authorList>
            <person name="Jorgensen T.J."/>
            <person name="Hansen M.A."/>
            <person name="Xu Z."/>
            <person name="Tabak M.A."/>
            <person name="Sorensen S.J."/>
            <person name="Hansen L.H."/>
        </authorList>
    </citation>
    <scope>NUCLEOTIDE SEQUENCE</scope>
    <source>
        <strain evidence="2">RGFK1672</strain>
    </source>
</reference>
<evidence type="ECO:0000256" key="1">
    <source>
        <dbReference type="SAM" id="Coils"/>
    </source>
</evidence>
<dbReference type="AlphaFoldDB" id="A0A0H5Q6V0"/>
<name>A0A0H5Q6V0_9ZZZZ</name>
<proteinExistence type="predicted"/>
<keyword evidence="1" id="KW-0175">Coiled coil</keyword>
<reference evidence="2" key="1">
    <citation type="submission" date="2015-06" db="EMBL/GenBank/DDBJ databases">
        <authorList>
            <person name="Joergensen T."/>
        </authorList>
    </citation>
    <scope>NUCLEOTIDE SEQUENCE</scope>
    <source>
        <strain evidence="2">RGFK1672</strain>
    </source>
</reference>
<sequence length="109" mass="13061">MSSDLEEWIDRERDVVELLADELEELDEKLKAEIRVLEHHRRHIYHRFKEIADDGGRIHKFTASALRDRLKEVRAATKAAKEVTALFDQFGDEMERDAERLVRLRKRYE</sequence>
<feature type="coiled-coil region" evidence="1">
    <location>
        <begin position="9"/>
        <end position="43"/>
    </location>
</feature>
<dbReference type="EMBL" id="LN854176">
    <property type="protein sequence ID" value="CRY97643.1"/>
    <property type="molecule type" value="Genomic_DNA"/>
</dbReference>
<accession>A0A0H5Q6V0</accession>